<comment type="subcellular location">
    <subcellularLocation>
        <location evidence="1">Membrane</location>
    </subcellularLocation>
</comment>
<dbReference type="GO" id="GO:0007165">
    <property type="term" value="P:signal transduction"/>
    <property type="evidence" value="ECO:0007669"/>
    <property type="project" value="UniProtKB-KW"/>
</dbReference>
<reference evidence="10 11" key="2">
    <citation type="journal article" date="2021" name="Front. Microbiol.">
        <title>Aerobic Denitrification and Heterotrophic Sulfur Oxidation in the Genus Halomonas Revealed by Six Novel Species Characterizations and Genome-Based Analysis.</title>
        <authorList>
            <person name="Wang L."/>
            <person name="Shao Z."/>
        </authorList>
    </citation>
    <scope>NUCLEOTIDE SEQUENCE</scope>
    <source>
        <strain evidence="9 11">MCCC 1A05748</strain>
        <strain evidence="10">MCCC 1A05776</strain>
    </source>
</reference>
<evidence type="ECO:0000256" key="3">
    <source>
        <dbReference type="ARBA" id="ARBA00023224"/>
    </source>
</evidence>
<dbReference type="Proteomes" id="UP001320154">
    <property type="component" value="Unassembled WGS sequence"/>
</dbReference>
<dbReference type="EMBL" id="JABFTS010000014">
    <property type="protein sequence ID" value="MCE8053726.1"/>
    <property type="molecule type" value="Genomic_DNA"/>
</dbReference>
<keyword evidence="11" id="KW-1185">Reference proteome</keyword>
<dbReference type="SMART" id="SM00283">
    <property type="entry name" value="MA"/>
    <property type="match status" value="1"/>
</dbReference>
<dbReference type="AlphaFoldDB" id="A0AAW4Z210"/>
<comment type="caution">
    <text evidence="10">The sequence shown here is derived from an EMBL/GenBank/DDBJ whole genome shotgun (WGS) entry which is preliminary data.</text>
</comment>
<evidence type="ECO:0000313" key="11">
    <source>
        <dbReference type="Proteomes" id="UP001320154"/>
    </source>
</evidence>
<evidence type="ECO:0000256" key="2">
    <source>
        <dbReference type="ARBA" id="ARBA00022481"/>
    </source>
</evidence>
<dbReference type="PANTHER" id="PTHR43531:SF14">
    <property type="entry name" value="METHYL-ACCEPTING CHEMOTAXIS PROTEIN I-RELATED"/>
    <property type="match status" value="1"/>
</dbReference>
<feature type="domain" description="Methyl-accepting transducer" evidence="8">
    <location>
        <begin position="280"/>
        <end position="509"/>
    </location>
</feature>
<dbReference type="InterPro" id="IPR051310">
    <property type="entry name" value="MCP_chemotaxis"/>
</dbReference>
<evidence type="ECO:0000313" key="9">
    <source>
        <dbReference type="EMBL" id="MCE8045200.1"/>
    </source>
</evidence>
<evidence type="ECO:0000256" key="1">
    <source>
        <dbReference type="ARBA" id="ARBA00004370"/>
    </source>
</evidence>
<dbReference type="Gene3D" id="1.10.287.950">
    <property type="entry name" value="Methyl-accepting chemotaxis protein"/>
    <property type="match status" value="1"/>
</dbReference>
<dbReference type="GO" id="GO:0004888">
    <property type="term" value="F:transmembrane signaling receptor activity"/>
    <property type="evidence" value="ECO:0007669"/>
    <property type="project" value="InterPro"/>
</dbReference>
<evidence type="ECO:0000259" key="8">
    <source>
        <dbReference type="PROSITE" id="PS50111"/>
    </source>
</evidence>
<dbReference type="InterPro" id="IPR004089">
    <property type="entry name" value="MCPsignal_dom"/>
</dbReference>
<dbReference type="GO" id="GO:0006935">
    <property type="term" value="P:chemotaxis"/>
    <property type="evidence" value="ECO:0007669"/>
    <property type="project" value="InterPro"/>
</dbReference>
<evidence type="ECO:0000256" key="7">
    <source>
        <dbReference type="SAM" id="Phobius"/>
    </source>
</evidence>
<feature type="region of interest" description="Disordered" evidence="6">
    <location>
        <begin position="320"/>
        <end position="350"/>
    </location>
</feature>
<dbReference type="PROSITE" id="PS50111">
    <property type="entry name" value="CHEMOTAXIS_TRANSDUC_2"/>
    <property type="match status" value="1"/>
</dbReference>
<dbReference type="Proteomes" id="UP001320178">
    <property type="component" value="Unassembled WGS sequence"/>
</dbReference>
<dbReference type="InterPro" id="IPR024478">
    <property type="entry name" value="HlyB_4HB_MCP"/>
</dbReference>
<feature type="region of interest" description="Disordered" evidence="6">
    <location>
        <begin position="527"/>
        <end position="549"/>
    </location>
</feature>
<dbReference type="Pfam" id="PF00015">
    <property type="entry name" value="MCPsignal"/>
    <property type="match status" value="1"/>
</dbReference>
<evidence type="ECO:0000256" key="6">
    <source>
        <dbReference type="SAM" id="MobiDB-lite"/>
    </source>
</evidence>
<gene>
    <name evidence="9" type="ORF">HOP60_00465</name>
    <name evidence="10" type="ORF">HOP61_20745</name>
</gene>
<name>A0AAW4Z210_9GAMM</name>
<accession>A0AAW4Z210</accession>
<organism evidence="10 12">
    <name type="scientific">Billgrantia desiderata</name>
    <dbReference type="NCBI Taxonomy" id="52021"/>
    <lineage>
        <taxon>Bacteria</taxon>
        <taxon>Pseudomonadati</taxon>
        <taxon>Pseudomonadota</taxon>
        <taxon>Gammaproteobacteria</taxon>
        <taxon>Oceanospirillales</taxon>
        <taxon>Halomonadaceae</taxon>
        <taxon>Billgrantia</taxon>
    </lineage>
</organism>
<dbReference type="CDD" id="cd11386">
    <property type="entry name" value="MCP_signal"/>
    <property type="match status" value="1"/>
</dbReference>
<reference evidence="10" key="1">
    <citation type="submission" date="2020-05" db="EMBL/GenBank/DDBJ databases">
        <authorList>
            <person name="Wang L."/>
            <person name="Shao Z."/>
        </authorList>
    </citation>
    <scope>NUCLEOTIDE SEQUENCE</scope>
    <source>
        <strain evidence="9">MCCC 1A05748</strain>
        <strain evidence="10">MCCC 1A05776</strain>
    </source>
</reference>
<keyword evidence="7" id="KW-1133">Transmembrane helix</keyword>
<evidence type="ECO:0000256" key="5">
    <source>
        <dbReference type="PROSITE-ProRule" id="PRU00284"/>
    </source>
</evidence>
<comment type="similarity">
    <text evidence="4">Belongs to the methyl-accepting chemotaxis (MCP) protein family.</text>
</comment>
<evidence type="ECO:0000313" key="12">
    <source>
        <dbReference type="Proteomes" id="UP001320178"/>
    </source>
</evidence>
<dbReference type="SUPFAM" id="SSF58104">
    <property type="entry name" value="Methyl-accepting chemotaxis protein (MCP) signaling domain"/>
    <property type="match status" value="1"/>
</dbReference>
<dbReference type="Pfam" id="PF12729">
    <property type="entry name" value="4HB_MCP_1"/>
    <property type="match status" value="1"/>
</dbReference>
<dbReference type="CDD" id="cd19411">
    <property type="entry name" value="MCP2201-like_sensor"/>
    <property type="match status" value="1"/>
</dbReference>
<keyword evidence="3 5" id="KW-0807">Transducer</keyword>
<feature type="compositionally biased region" description="Polar residues" evidence="6">
    <location>
        <begin position="322"/>
        <end position="344"/>
    </location>
</feature>
<dbReference type="RefSeq" id="WP_086510036.1">
    <property type="nucleotide sequence ID" value="NZ_JABFTQ010000001.1"/>
</dbReference>
<keyword evidence="7" id="KW-0812">Transmembrane</keyword>
<dbReference type="GO" id="GO:0005886">
    <property type="term" value="C:plasma membrane"/>
    <property type="evidence" value="ECO:0007669"/>
    <property type="project" value="TreeGrafter"/>
</dbReference>
<protein>
    <submittedName>
        <fullName evidence="10">Methyl-accepting chemotaxis protein</fullName>
    </submittedName>
</protein>
<feature type="transmembrane region" description="Helical" evidence="7">
    <location>
        <begin position="199"/>
        <end position="219"/>
    </location>
</feature>
<dbReference type="FunFam" id="1.10.287.950:FF:000001">
    <property type="entry name" value="Methyl-accepting chemotaxis sensory transducer"/>
    <property type="match status" value="1"/>
</dbReference>
<dbReference type="PANTHER" id="PTHR43531">
    <property type="entry name" value="PROTEIN ICFG"/>
    <property type="match status" value="1"/>
</dbReference>
<dbReference type="InterPro" id="IPR004090">
    <property type="entry name" value="Chemotax_Me-accpt_rcpt"/>
</dbReference>
<keyword evidence="2" id="KW-0488">Methylation</keyword>
<sequence length="549" mass="59250">MRLSFSHLSVRNRLLAGFATVLLLLVVLAVTGADRVNRIDDRLTQINDVNGLMIRHAIDLSHSVNERAMLLRDISLLSDPFEIEGRVERYAALREQYAAAAQRMTATIERFPEVVSAEDLALVEAIERAESQASQLAEEVIQARLDQDLFSARELTIGEGAQAFEAWLASINAFVARQEQQNDANTQEARDIASQFQSLILWLTLAALLLGGGLAYWLARQLVNELGAEPYKVKAFAEAIGRGELDAKASLRPGDDSSMMAAQVHMARQLQEIVGKVRAAANAVVEHSSRIAQGNQALRARLEQQASALAQTASAMEELSGTVRQNADNSRLASDEASSASRTAENGGEAVNQVAEAMRQLHETAQRIATITTTIDSIAFQTNILALNASVEAARAGEHGRGFAIVADEVRKLAARSGEAARDINQVLAGNQERVEGGNVRAEQANRTTGEIVAAIGRVTTLMQEISHASSEQSEGVREVGAAVTEMDRVTQQNVAFIQKNADSARELEAHAEEMLAAVAAFRLPEQEARPQRGQDSLPVLAPGSMQAG</sequence>
<dbReference type="EMBL" id="JABFTQ010000001">
    <property type="protein sequence ID" value="MCE8045200.1"/>
    <property type="molecule type" value="Genomic_DNA"/>
</dbReference>
<dbReference type="PRINTS" id="PR00260">
    <property type="entry name" value="CHEMTRNSDUCR"/>
</dbReference>
<proteinExistence type="inferred from homology"/>
<evidence type="ECO:0000313" key="10">
    <source>
        <dbReference type="EMBL" id="MCE8053726.1"/>
    </source>
</evidence>
<evidence type="ECO:0000256" key="4">
    <source>
        <dbReference type="ARBA" id="ARBA00029447"/>
    </source>
</evidence>
<dbReference type="InterPro" id="IPR047347">
    <property type="entry name" value="YvaQ-like_sensor"/>
</dbReference>
<keyword evidence="7" id="KW-0472">Membrane</keyword>